<organism evidence="5 6">
    <name type="scientific">Streptococcus varani</name>
    <dbReference type="NCBI Taxonomy" id="1608583"/>
    <lineage>
        <taxon>Bacteria</taxon>
        <taxon>Bacillati</taxon>
        <taxon>Bacillota</taxon>
        <taxon>Bacilli</taxon>
        <taxon>Lactobacillales</taxon>
        <taxon>Streptococcaceae</taxon>
        <taxon>Streptococcus</taxon>
    </lineage>
</organism>
<reference evidence="6" key="1">
    <citation type="submission" date="2015-03" db="EMBL/GenBank/DDBJ databases">
        <authorList>
            <person name="Urmite Genomes"/>
        </authorList>
    </citation>
    <scope>NUCLEOTIDE SEQUENCE [LARGE SCALE GENOMIC DNA]</scope>
    <source>
        <strain evidence="6">FF10</strain>
    </source>
</reference>
<evidence type="ECO:0000259" key="3">
    <source>
        <dbReference type="SMART" id="SM00062"/>
    </source>
</evidence>
<dbReference type="SUPFAM" id="SSF53850">
    <property type="entry name" value="Periplasmic binding protein-like II"/>
    <property type="match status" value="1"/>
</dbReference>
<gene>
    <name evidence="5" type="ORF">BN1356_01198</name>
</gene>
<protein>
    <submittedName>
        <fullName evidence="5">Glutamine ABC transporter substrate-binding protein</fullName>
    </submittedName>
</protein>
<dbReference type="STRING" id="1608583.BN1356_01198"/>
<keyword evidence="1 2" id="KW-0732">Signal</keyword>
<dbReference type="PANTHER" id="PTHR35936:SF34">
    <property type="entry name" value="ABC TRANSPORTER EXTRACELLULAR-BINDING PROTEIN YCKB-RELATED"/>
    <property type="match status" value="1"/>
</dbReference>
<feature type="domain" description="Solute-binding protein family 3/N-terminal" evidence="3">
    <location>
        <begin position="51"/>
        <end position="273"/>
    </location>
</feature>
<dbReference type="RefSeq" id="WP_093650444.1">
    <property type="nucleotide sequence ID" value="NZ_CTEN01000002.1"/>
</dbReference>
<evidence type="ECO:0000259" key="4">
    <source>
        <dbReference type="SMART" id="SM00079"/>
    </source>
</evidence>
<dbReference type="SMART" id="SM00062">
    <property type="entry name" value="PBPb"/>
    <property type="match status" value="1"/>
</dbReference>
<evidence type="ECO:0000256" key="2">
    <source>
        <dbReference type="SAM" id="SignalP"/>
    </source>
</evidence>
<feature type="signal peptide" evidence="2">
    <location>
        <begin position="1"/>
        <end position="29"/>
    </location>
</feature>
<dbReference type="SMART" id="SM00079">
    <property type="entry name" value="PBPe"/>
    <property type="match status" value="1"/>
</dbReference>
<dbReference type="InterPro" id="IPR001638">
    <property type="entry name" value="Solute-binding_3/MltF_N"/>
</dbReference>
<dbReference type="Proteomes" id="UP000198604">
    <property type="component" value="Unassembled WGS sequence"/>
</dbReference>
<dbReference type="GO" id="GO:0015276">
    <property type="term" value="F:ligand-gated monoatomic ion channel activity"/>
    <property type="evidence" value="ECO:0007669"/>
    <property type="project" value="InterPro"/>
</dbReference>
<proteinExistence type="predicted"/>
<feature type="chain" id="PRO_5002420781" evidence="2">
    <location>
        <begin position="30"/>
        <end position="279"/>
    </location>
</feature>
<sequence length="279" mass="30701" precursor="true">MFKKKYLALVLLPLLLLLLAISFLGQAGATTSSKSSAPLAAGVQDIVDRGVLRVGVKQDLPNFGYRDPENMQYTGMEIEIAKKVAAELGVKIEFTPVTAQTRGALLDNGQLDMVIATFTITDERKELYNFTTPYYTDAVGFLVRKDSKIASNWEALDGMTIGVTQGSIQWGLLEEIAAEKGIHFNFRELGSNSEVVVALAARRVDAFSIDQSILSAFLGKSNQLLDIQYKPSEYGIVTKKSNTELANYLDQLVQNWNKDGSLQTIYNKFGLTPVTEISD</sequence>
<dbReference type="GO" id="GO:0016020">
    <property type="term" value="C:membrane"/>
    <property type="evidence" value="ECO:0007669"/>
    <property type="project" value="InterPro"/>
</dbReference>
<feature type="domain" description="Ionotropic glutamate receptor C-terminal" evidence="4">
    <location>
        <begin position="51"/>
        <end position="270"/>
    </location>
</feature>
<keyword evidence="6" id="KW-1185">Reference proteome</keyword>
<evidence type="ECO:0000256" key="1">
    <source>
        <dbReference type="ARBA" id="ARBA00022729"/>
    </source>
</evidence>
<evidence type="ECO:0000313" key="6">
    <source>
        <dbReference type="Proteomes" id="UP000198604"/>
    </source>
</evidence>
<dbReference type="Gene3D" id="3.40.190.10">
    <property type="entry name" value="Periplasmic binding protein-like II"/>
    <property type="match status" value="2"/>
</dbReference>
<dbReference type="EMBL" id="CTEN01000002">
    <property type="protein sequence ID" value="CQR24843.1"/>
    <property type="molecule type" value="Genomic_DNA"/>
</dbReference>
<dbReference type="AlphaFoldDB" id="A0A0E4H7X6"/>
<name>A0A0E4H7X6_9STRE</name>
<dbReference type="PANTHER" id="PTHR35936">
    <property type="entry name" value="MEMBRANE-BOUND LYTIC MUREIN TRANSGLYCOSYLASE F"/>
    <property type="match status" value="1"/>
</dbReference>
<accession>A0A0E4H7X6</accession>
<dbReference type="Pfam" id="PF00497">
    <property type="entry name" value="SBP_bac_3"/>
    <property type="match status" value="1"/>
</dbReference>
<evidence type="ECO:0000313" key="5">
    <source>
        <dbReference type="EMBL" id="CQR24843.1"/>
    </source>
</evidence>
<dbReference type="InterPro" id="IPR001320">
    <property type="entry name" value="Iontro_rcpt_C"/>
</dbReference>
<dbReference type="OrthoDB" id="115856at2"/>